<accession>A0A1G6M810</accession>
<keyword evidence="13" id="KW-1185">Reference proteome</keyword>
<dbReference type="Proteomes" id="UP000242662">
    <property type="component" value="Unassembled WGS sequence"/>
</dbReference>
<dbReference type="SMART" id="SM00382">
    <property type="entry name" value="AAA"/>
    <property type="match status" value="1"/>
</dbReference>
<feature type="transmembrane region" description="Helical" evidence="9">
    <location>
        <begin position="274"/>
        <end position="296"/>
    </location>
</feature>
<comment type="subcellular location">
    <subcellularLocation>
        <location evidence="1">Cell membrane</location>
        <topology evidence="1">Multi-pass membrane protein</topology>
    </subcellularLocation>
</comment>
<keyword evidence="8 9" id="KW-0472">Membrane</keyword>
<dbReference type="PROSITE" id="PS50893">
    <property type="entry name" value="ABC_TRANSPORTER_2"/>
    <property type="match status" value="1"/>
</dbReference>
<keyword evidence="6 12" id="KW-0067">ATP-binding</keyword>
<dbReference type="GO" id="GO:0005886">
    <property type="term" value="C:plasma membrane"/>
    <property type="evidence" value="ECO:0007669"/>
    <property type="project" value="UniProtKB-SubCell"/>
</dbReference>
<evidence type="ECO:0000256" key="4">
    <source>
        <dbReference type="ARBA" id="ARBA00022692"/>
    </source>
</evidence>
<dbReference type="OrthoDB" id="9770415at2"/>
<dbReference type="InterPro" id="IPR027417">
    <property type="entry name" value="P-loop_NTPase"/>
</dbReference>
<evidence type="ECO:0000256" key="6">
    <source>
        <dbReference type="ARBA" id="ARBA00022840"/>
    </source>
</evidence>
<gene>
    <name evidence="12" type="ORF">SAMN05421737_109119</name>
</gene>
<proteinExistence type="predicted"/>
<evidence type="ECO:0000259" key="10">
    <source>
        <dbReference type="PROSITE" id="PS50893"/>
    </source>
</evidence>
<reference evidence="13" key="1">
    <citation type="submission" date="2016-09" db="EMBL/GenBank/DDBJ databases">
        <authorList>
            <person name="Varghese N."/>
            <person name="Submissions S."/>
        </authorList>
    </citation>
    <scope>NUCLEOTIDE SEQUENCE [LARGE SCALE GENOMIC DNA]</scope>
    <source>
        <strain evidence="13">25nlg</strain>
    </source>
</reference>
<dbReference type="PANTHER" id="PTHR43394">
    <property type="entry name" value="ATP-DEPENDENT PERMEASE MDL1, MITOCHONDRIAL"/>
    <property type="match status" value="1"/>
</dbReference>
<feature type="domain" description="ABC transporter" evidence="10">
    <location>
        <begin position="333"/>
        <end position="567"/>
    </location>
</feature>
<dbReference type="PROSITE" id="PS00211">
    <property type="entry name" value="ABC_TRANSPORTER_1"/>
    <property type="match status" value="1"/>
</dbReference>
<dbReference type="STRING" id="1464122.SAMN05421737_109119"/>
<evidence type="ECO:0000256" key="1">
    <source>
        <dbReference type="ARBA" id="ARBA00004651"/>
    </source>
</evidence>
<evidence type="ECO:0000313" key="12">
    <source>
        <dbReference type="EMBL" id="SDC51571.1"/>
    </source>
</evidence>
<dbReference type="Gene3D" id="1.20.1560.10">
    <property type="entry name" value="ABC transporter type 1, transmembrane domain"/>
    <property type="match status" value="1"/>
</dbReference>
<feature type="transmembrane region" description="Helical" evidence="9">
    <location>
        <begin position="136"/>
        <end position="153"/>
    </location>
</feature>
<dbReference type="EMBL" id="FMYM01000009">
    <property type="protein sequence ID" value="SDC51571.1"/>
    <property type="molecule type" value="Genomic_DNA"/>
</dbReference>
<dbReference type="InterPro" id="IPR036640">
    <property type="entry name" value="ABC1_TM_sf"/>
</dbReference>
<dbReference type="InterPro" id="IPR017871">
    <property type="entry name" value="ABC_transporter-like_CS"/>
</dbReference>
<dbReference type="FunFam" id="3.40.50.300:FF:000221">
    <property type="entry name" value="Multidrug ABC transporter ATP-binding protein"/>
    <property type="match status" value="1"/>
</dbReference>
<evidence type="ECO:0000259" key="11">
    <source>
        <dbReference type="PROSITE" id="PS50929"/>
    </source>
</evidence>
<feature type="domain" description="ABC transmembrane type-1" evidence="11">
    <location>
        <begin position="21"/>
        <end position="300"/>
    </location>
</feature>
<dbReference type="InterPro" id="IPR011527">
    <property type="entry name" value="ABC1_TM_dom"/>
</dbReference>
<evidence type="ECO:0000256" key="2">
    <source>
        <dbReference type="ARBA" id="ARBA00022448"/>
    </source>
</evidence>
<dbReference type="SUPFAM" id="SSF90123">
    <property type="entry name" value="ABC transporter transmembrane region"/>
    <property type="match status" value="1"/>
</dbReference>
<dbReference type="AlphaFoldDB" id="A0A1G6M810"/>
<organism evidence="12 13">
    <name type="scientific">Shouchella lonarensis</name>
    <dbReference type="NCBI Taxonomy" id="1464122"/>
    <lineage>
        <taxon>Bacteria</taxon>
        <taxon>Bacillati</taxon>
        <taxon>Bacillota</taxon>
        <taxon>Bacilli</taxon>
        <taxon>Bacillales</taxon>
        <taxon>Bacillaceae</taxon>
        <taxon>Shouchella</taxon>
    </lineage>
</organism>
<evidence type="ECO:0000256" key="5">
    <source>
        <dbReference type="ARBA" id="ARBA00022741"/>
    </source>
</evidence>
<dbReference type="InterPro" id="IPR003593">
    <property type="entry name" value="AAA+_ATPase"/>
</dbReference>
<dbReference type="CDD" id="cd18551">
    <property type="entry name" value="ABC_6TM_LmrA_like"/>
    <property type="match status" value="1"/>
</dbReference>
<sequence>MNRSHLFTLIRLIKWPKKIVFGTFSLAIITAILGLLIPLFTKNIIDSFTDGNIDVAKVFLLVGVFLFNVALGATSYYMLCYIGEYTIYRLREKMWGHVLKLPISYFDNNETGQTVSRLTDDVSTLNNFVSRSIPEFISQVLLVIGSVVFLFILDWKLTLALLVMVPILMIIILPVGKWTYAVAEKTQNEMARFIGHLSRVLGEMRLVKSYSGEKKEYTRVMKSGENLFRLNLKAAKLESIVSPLISATLMLIVLVLVGYGGLRLTNGTITPGTFVAVIFYIIQAIVPISSVFSFFTEYKATSGATKRLHEIYSLAEEKVDEYDEGFFVPHGQLSFQNVSYSYNGESDVVKNISFTAEPNQVTAIIGPSGAGKTTLFHLVEQMYTVSKGMISYDQFPVGNIPLSNWRKMIGYVMQDSAIMSGTIRENILYGMEDDDEESMMHYARLANAHDFISNLPEGYDTIVGERGIKLSGGQKQRIAIARAFMVNPKILLLDEATANLDNESERSVQSAMYNLMENRTTLVIAHRLSTIRNADKIVFLDQGQVTGAGNHDELMETHRKYAEFVNGQNLRSLQEIV</sequence>
<keyword evidence="4 9" id="KW-0812">Transmembrane</keyword>
<feature type="transmembrane region" description="Helical" evidence="9">
    <location>
        <begin position="240"/>
        <end position="262"/>
    </location>
</feature>
<dbReference type="InterPro" id="IPR003439">
    <property type="entry name" value="ABC_transporter-like_ATP-bd"/>
</dbReference>
<keyword evidence="3" id="KW-1003">Cell membrane</keyword>
<feature type="transmembrane region" description="Helical" evidence="9">
    <location>
        <begin position="159"/>
        <end position="183"/>
    </location>
</feature>
<evidence type="ECO:0000256" key="8">
    <source>
        <dbReference type="ARBA" id="ARBA00023136"/>
    </source>
</evidence>
<evidence type="ECO:0000256" key="9">
    <source>
        <dbReference type="SAM" id="Phobius"/>
    </source>
</evidence>
<dbReference type="GO" id="GO:0015421">
    <property type="term" value="F:ABC-type oligopeptide transporter activity"/>
    <property type="evidence" value="ECO:0007669"/>
    <property type="project" value="TreeGrafter"/>
</dbReference>
<keyword evidence="2" id="KW-0813">Transport</keyword>
<name>A0A1G6M810_9BACI</name>
<protein>
    <submittedName>
        <fullName evidence="12">ATP-binding cassette, subfamily B, AbcA/BmrA</fullName>
    </submittedName>
</protein>
<evidence type="ECO:0000256" key="7">
    <source>
        <dbReference type="ARBA" id="ARBA00022989"/>
    </source>
</evidence>
<dbReference type="SUPFAM" id="SSF52540">
    <property type="entry name" value="P-loop containing nucleoside triphosphate hydrolases"/>
    <property type="match status" value="1"/>
</dbReference>
<dbReference type="PANTHER" id="PTHR43394:SF1">
    <property type="entry name" value="ATP-BINDING CASSETTE SUB-FAMILY B MEMBER 10, MITOCHONDRIAL"/>
    <property type="match status" value="1"/>
</dbReference>
<dbReference type="PROSITE" id="PS50929">
    <property type="entry name" value="ABC_TM1F"/>
    <property type="match status" value="1"/>
</dbReference>
<keyword evidence="5" id="KW-0547">Nucleotide-binding</keyword>
<feature type="transmembrane region" description="Helical" evidence="9">
    <location>
        <begin position="60"/>
        <end position="83"/>
    </location>
</feature>
<dbReference type="GO" id="GO:0005524">
    <property type="term" value="F:ATP binding"/>
    <property type="evidence" value="ECO:0007669"/>
    <property type="project" value="UniProtKB-KW"/>
</dbReference>
<evidence type="ECO:0000313" key="13">
    <source>
        <dbReference type="Proteomes" id="UP000242662"/>
    </source>
</evidence>
<dbReference type="GO" id="GO:0016887">
    <property type="term" value="F:ATP hydrolysis activity"/>
    <property type="evidence" value="ECO:0007669"/>
    <property type="project" value="InterPro"/>
</dbReference>
<evidence type="ECO:0000256" key="3">
    <source>
        <dbReference type="ARBA" id="ARBA00022475"/>
    </source>
</evidence>
<keyword evidence="7 9" id="KW-1133">Transmembrane helix</keyword>
<dbReference type="InterPro" id="IPR039421">
    <property type="entry name" value="Type_1_exporter"/>
</dbReference>
<dbReference type="Pfam" id="PF00005">
    <property type="entry name" value="ABC_tran"/>
    <property type="match status" value="1"/>
</dbReference>
<dbReference type="Gene3D" id="3.40.50.300">
    <property type="entry name" value="P-loop containing nucleotide triphosphate hydrolases"/>
    <property type="match status" value="1"/>
</dbReference>
<dbReference type="Pfam" id="PF00664">
    <property type="entry name" value="ABC_membrane"/>
    <property type="match status" value="1"/>
</dbReference>
<feature type="transmembrane region" description="Helical" evidence="9">
    <location>
        <begin position="20"/>
        <end position="40"/>
    </location>
</feature>